<dbReference type="EMBL" id="LR134441">
    <property type="protein sequence ID" value="VEH95316.1"/>
    <property type="molecule type" value="Genomic_DNA"/>
</dbReference>
<evidence type="ECO:0000313" key="5">
    <source>
        <dbReference type="Proteomes" id="UP000270036"/>
    </source>
</evidence>
<reference evidence="3 5" key="2">
    <citation type="submission" date="2018-12" db="EMBL/GenBank/DDBJ databases">
        <authorList>
            <consortium name="Pathogen Informatics"/>
        </authorList>
    </citation>
    <scope>NUCLEOTIDE SEQUENCE [LARGE SCALE GENOMIC DNA]</scope>
    <source>
        <strain evidence="3 5">NCTC13489</strain>
    </source>
</reference>
<evidence type="ECO:0000256" key="1">
    <source>
        <dbReference type="SAM" id="SignalP"/>
    </source>
</evidence>
<dbReference type="OrthoDB" id="1161695at2"/>
<feature type="chain" id="PRO_5018987532" evidence="1">
    <location>
        <begin position="22"/>
        <end position="194"/>
    </location>
</feature>
<dbReference type="STRING" id="266748.HY04_02460"/>
<dbReference type="EMBL" id="JPEP01000001">
    <property type="protein sequence ID" value="KEY20101.1"/>
    <property type="molecule type" value="Genomic_DNA"/>
</dbReference>
<accession>A0A448NMG4</accession>
<dbReference type="Proteomes" id="UP000270036">
    <property type="component" value="Chromosome"/>
</dbReference>
<feature type="signal peptide" evidence="1">
    <location>
        <begin position="1"/>
        <end position="21"/>
    </location>
</feature>
<evidence type="ECO:0000313" key="3">
    <source>
        <dbReference type="EMBL" id="VEH95316.1"/>
    </source>
</evidence>
<keyword evidence="4" id="KW-1185">Reference proteome</keyword>
<sequence length="194" mass="20576">MKKSFVTIVLLFAFVHSYAQAEGKFRVGLDLGYAIPAGGGAGISFSIEPKYNIKDNMNVGLRIGVAGSTRDLLSFSNSSNRKASATTSYVATYDYYFNNGVGSLVPYLGSGLGYFNFATIETFSSSDTGADVGGKFGGLIRGGIEWNKLRVGLEYNIVPKSELQTFNGESSGTSPNSYVGITVGFFIGGGKWGN</sequence>
<organism evidence="3 5">
    <name type="scientific">Kaistella antarctica</name>
    <dbReference type="NCBI Taxonomy" id="266748"/>
    <lineage>
        <taxon>Bacteria</taxon>
        <taxon>Pseudomonadati</taxon>
        <taxon>Bacteroidota</taxon>
        <taxon>Flavobacteriia</taxon>
        <taxon>Flavobacteriales</taxon>
        <taxon>Weeksellaceae</taxon>
        <taxon>Chryseobacterium group</taxon>
        <taxon>Kaistella</taxon>
    </lineage>
</organism>
<dbReference type="AlphaFoldDB" id="A0A448NMG4"/>
<gene>
    <name evidence="2" type="ORF">HY04_02460</name>
    <name evidence="3" type="ORF">NCTC13489_00135</name>
</gene>
<keyword evidence="1" id="KW-0732">Signal</keyword>
<evidence type="ECO:0000313" key="4">
    <source>
        <dbReference type="Proteomes" id="UP000028349"/>
    </source>
</evidence>
<dbReference type="RefSeq" id="WP_034716788.1">
    <property type="nucleotide sequence ID" value="NZ_FOIX01000002.1"/>
</dbReference>
<dbReference type="InterPro" id="IPR011250">
    <property type="entry name" value="OMP/PagP_B-barrel"/>
</dbReference>
<name>A0A448NMG4_9FLAO</name>
<dbReference type="Proteomes" id="UP000028349">
    <property type="component" value="Unassembled WGS sequence"/>
</dbReference>
<proteinExistence type="predicted"/>
<dbReference type="SUPFAM" id="SSF56925">
    <property type="entry name" value="OMPA-like"/>
    <property type="match status" value="1"/>
</dbReference>
<dbReference type="KEGG" id="cant:NCTC13489_00135"/>
<dbReference type="Gene3D" id="2.40.160.20">
    <property type="match status" value="1"/>
</dbReference>
<reference evidence="2 4" key="1">
    <citation type="submission" date="2014-07" db="EMBL/GenBank/DDBJ databases">
        <authorList>
            <person name="Pisani N.G."/>
            <person name="Newman J.D."/>
        </authorList>
    </citation>
    <scope>NUCLEOTIDE SEQUENCE [LARGE SCALE GENOMIC DNA]</scope>
    <source>
        <strain evidence="2 4">LMG 24720</strain>
    </source>
</reference>
<protein>
    <submittedName>
        <fullName evidence="3">Uncharacterized protein</fullName>
    </submittedName>
</protein>
<evidence type="ECO:0000313" key="2">
    <source>
        <dbReference type="EMBL" id="KEY20101.1"/>
    </source>
</evidence>